<gene>
    <name evidence="8" type="ORF">GCM10009675_35980</name>
</gene>
<dbReference type="PANTHER" id="PTHR43161">
    <property type="entry name" value="SORBITOL DEHYDROGENASE"/>
    <property type="match status" value="1"/>
</dbReference>
<comment type="caution">
    <text evidence="8">The sequence shown here is derived from an EMBL/GenBank/DDBJ whole genome shotgun (WGS) entry which is preliminary data.</text>
</comment>
<evidence type="ECO:0000256" key="2">
    <source>
        <dbReference type="ARBA" id="ARBA00008072"/>
    </source>
</evidence>
<comment type="cofactor">
    <cofactor evidence="1 6">
        <name>Zn(2+)</name>
        <dbReference type="ChEBI" id="CHEBI:29105"/>
    </cofactor>
</comment>
<sequence length="333" mass="34404">MRAIVLTAPGRVDVVQDRPDPQPGADEVVVGIRAVGLCGSDLGVYEGHRQVPAMPWVMGHEGGGTIVAVGAGVTDRQVGQRVVVEPNYPCLTCGACCSGRTSACPNRGIVGMNVPGLLAERVAVPARFARPVPESISDEALACLEPLAVARAAVRRAGVGAGDECLVLGAGSQGLLLCQALLAQGARAFVTEPHPGRLALAEQLGAKRLVPEDAHGFPFVIDTAGNSHTWDIALRAVGAGGSIVMIGMGGDPASLSTTELARRQLVIRGSLIYDHPGDFADTIAAVADGTVVPGEVLQYAARPEQAAQAFAQARSAPGKSWIDLTGWQEDRHA</sequence>
<dbReference type="InterPro" id="IPR020843">
    <property type="entry name" value="ER"/>
</dbReference>
<comment type="similarity">
    <text evidence="2 6">Belongs to the zinc-containing alcohol dehydrogenase family.</text>
</comment>
<dbReference type="PANTHER" id="PTHR43161:SF23">
    <property type="entry name" value="(R,R)-BUTANEDIOL DEHYDROGENASE-RELATED"/>
    <property type="match status" value="1"/>
</dbReference>
<dbReference type="PROSITE" id="PS00059">
    <property type="entry name" value="ADH_ZINC"/>
    <property type="match status" value="1"/>
</dbReference>
<dbReference type="InterPro" id="IPR011032">
    <property type="entry name" value="GroES-like_sf"/>
</dbReference>
<proteinExistence type="inferred from homology"/>
<keyword evidence="4 6" id="KW-0862">Zinc</keyword>
<dbReference type="Gene3D" id="3.40.50.720">
    <property type="entry name" value="NAD(P)-binding Rossmann-like Domain"/>
    <property type="match status" value="1"/>
</dbReference>
<reference evidence="9" key="1">
    <citation type="journal article" date="2019" name="Int. J. Syst. Evol. Microbiol.">
        <title>The Global Catalogue of Microorganisms (GCM) 10K type strain sequencing project: providing services to taxonomists for standard genome sequencing and annotation.</title>
        <authorList>
            <consortium name="The Broad Institute Genomics Platform"/>
            <consortium name="The Broad Institute Genome Sequencing Center for Infectious Disease"/>
            <person name="Wu L."/>
            <person name="Ma J."/>
        </authorList>
    </citation>
    <scope>NUCLEOTIDE SEQUENCE [LARGE SCALE GENOMIC DNA]</scope>
    <source>
        <strain evidence="9">JCM 13022</strain>
    </source>
</reference>
<dbReference type="SUPFAM" id="SSF51735">
    <property type="entry name" value="NAD(P)-binding Rossmann-fold domains"/>
    <property type="match status" value="1"/>
</dbReference>
<evidence type="ECO:0000259" key="7">
    <source>
        <dbReference type="PROSITE" id="PS51379"/>
    </source>
</evidence>
<name>A0ABP4G3N4_9PSEU</name>
<dbReference type="Pfam" id="PF08240">
    <property type="entry name" value="ADH_N"/>
    <property type="match status" value="1"/>
</dbReference>
<dbReference type="SUPFAM" id="SSF50129">
    <property type="entry name" value="GroES-like"/>
    <property type="match status" value="1"/>
</dbReference>
<dbReference type="InterPro" id="IPR036291">
    <property type="entry name" value="NAD(P)-bd_dom_sf"/>
</dbReference>
<keyword evidence="3 6" id="KW-0479">Metal-binding</keyword>
<dbReference type="InterPro" id="IPR002328">
    <property type="entry name" value="ADH_Zn_CS"/>
</dbReference>
<dbReference type="EMBL" id="BAAALM010000013">
    <property type="protein sequence ID" value="GAA1211744.1"/>
    <property type="molecule type" value="Genomic_DNA"/>
</dbReference>
<dbReference type="InterPro" id="IPR017896">
    <property type="entry name" value="4Fe4S_Fe-S-bd"/>
</dbReference>
<keyword evidence="5" id="KW-0560">Oxidoreductase</keyword>
<feature type="domain" description="4Fe-4S ferredoxin-type" evidence="7">
    <location>
        <begin position="80"/>
        <end position="115"/>
    </location>
</feature>
<evidence type="ECO:0000256" key="4">
    <source>
        <dbReference type="ARBA" id="ARBA00022833"/>
    </source>
</evidence>
<dbReference type="PROSITE" id="PS51379">
    <property type="entry name" value="4FE4S_FER_2"/>
    <property type="match status" value="1"/>
</dbReference>
<dbReference type="SMART" id="SM00829">
    <property type="entry name" value="PKS_ER"/>
    <property type="match status" value="1"/>
</dbReference>
<evidence type="ECO:0000256" key="6">
    <source>
        <dbReference type="RuleBase" id="RU361277"/>
    </source>
</evidence>
<dbReference type="InterPro" id="IPR013149">
    <property type="entry name" value="ADH-like_C"/>
</dbReference>
<dbReference type="Gene3D" id="3.90.180.10">
    <property type="entry name" value="Medium-chain alcohol dehydrogenases, catalytic domain"/>
    <property type="match status" value="1"/>
</dbReference>
<evidence type="ECO:0000256" key="5">
    <source>
        <dbReference type="ARBA" id="ARBA00023002"/>
    </source>
</evidence>
<keyword evidence="9" id="KW-1185">Reference proteome</keyword>
<dbReference type="Proteomes" id="UP001500467">
    <property type="component" value="Unassembled WGS sequence"/>
</dbReference>
<dbReference type="RefSeq" id="WP_253859747.1">
    <property type="nucleotide sequence ID" value="NZ_BAAALM010000013.1"/>
</dbReference>
<dbReference type="Pfam" id="PF00107">
    <property type="entry name" value="ADH_zinc_N"/>
    <property type="match status" value="1"/>
</dbReference>
<organism evidence="8 9">
    <name type="scientific">Prauserella alba</name>
    <dbReference type="NCBI Taxonomy" id="176898"/>
    <lineage>
        <taxon>Bacteria</taxon>
        <taxon>Bacillati</taxon>
        <taxon>Actinomycetota</taxon>
        <taxon>Actinomycetes</taxon>
        <taxon>Pseudonocardiales</taxon>
        <taxon>Pseudonocardiaceae</taxon>
        <taxon>Prauserella</taxon>
    </lineage>
</organism>
<protein>
    <submittedName>
        <fullName evidence="8">NAD(P)-dependent alcohol dehydrogenase</fullName>
    </submittedName>
</protein>
<evidence type="ECO:0000313" key="9">
    <source>
        <dbReference type="Proteomes" id="UP001500467"/>
    </source>
</evidence>
<accession>A0ABP4G3N4</accession>
<evidence type="ECO:0000256" key="3">
    <source>
        <dbReference type="ARBA" id="ARBA00022723"/>
    </source>
</evidence>
<evidence type="ECO:0000256" key="1">
    <source>
        <dbReference type="ARBA" id="ARBA00001947"/>
    </source>
</evidence>
<dbReference type="InterPro" id="IPR013154">
    <property type="entry name" value="ADH-like_N"/>
</dbReference>
<evidence type="ECO:0000313" key="8">
    <source>
        <dbReference type="EMBL" id="GAA1211744.1"/>
    </source>
</evidence>